<dbReference type="EMBL" id="FOEE01000007">
    <property type="protein sequence ID" value="SEO97488.1"/>
    <property type="molecule type" value="Genomic_DNA"/>
</dbReference>
<keyword evidence="1" id="KW-0472">Membrane</keyword>
<keyword evidence="1" id="KW-1133">Transmembrane helix</keyword>
<reference evidence="4" key="1">
    <citation type="submission" date="2016-10" db="EMBL/GenBank/DDBJ databases">
        <authorList>
            <person name="Varghese N."/>
            <person name="Submissions S."/>
        </authorList>
    </citation>
    <scope>NUCLEOTIDE SEQUENCE [LARGE SCALE GENOMIC DNA]</scope>
    <source>
        <strain evidence="4">DSM 45413</strain>
    </source>
</reference>
<accession>A0A1H8U4B3</accession>
<keyword evidence="4" id="KW-1185">Reference proteome</keyword>
<dbReference type="PANTHER" id="PTHR34351:SF1">
    <property type="entry name" value="SLR1927 PROTEIN"/>
    <property type="match status" value="1"/>
</dbReference>
<protein>
    <submittedName>
        <fullName evidence="3">Uncharacterized conserved protein, DUF58 family, contains vWF domain</fullName>
    </submittedName>
</protein>
<dbReference type="PANTHER" id="PTHR34351">
    <property type="entry name" value="SLR1927 PROTEIN-RELATED"/>
    <property type="match status" value="1"/>
</dbReference>
<feature type="transmembrane region" description="Helical" evidence="1">
    <location>
        <begin position="7"/>
        <end position="33"/>
    </location>
</feature>
<feature type="transmembrane region" description="Helical" evidence="1">
    <location>
        <begin position="39"/>
        <end position="58"/>
    </location>
</feature>
<evidence type="ECO:0000313" key="3">
    <source>
        <dbReference type="EMBL" id="SEO97488.1"/>
    </source>
</evidence>
<dbReference type="InterPro" id="IPR002881">
    <property type="entry name" value="DUF58"/>
</dbReference>
<gene>
    <name evidence="3" type="ORF">SAMN05660991_02647</name>
</gene>
<dbReference type="RefSeq" id="WP_244524663.1">
    <property type="nucleotide sequence ID" value="NZ_FOEE01000007.1"/>
</dbReference>
<proteinExistence type="predicted"/>
<dbReference type="STRING" id="673521.SAMN05660991_02647"/>
<evidence type="ECO:0000259" key="2">
    <source>
        <dbReference type="Pfam" id="PF01882"/>
    </source>
</evidence>
<name>A0A1H8U4B3_9ACTN</name>
<dbReference type="Proteomes" id="UP000198960">
    <property type="component" value="Unassembled WGS sequence"/>
</dbReference>
<evidence type="ECO:0000256" key="1">
    <source>
        <dbReference type="SAM" id="Phobius"/>
    </source>
</evidence>
<dbReference type="Pfam" id="PF01882">
    <property type="entry name" value="DUF58"/>
    <property type="match status" value="1"/>
</dbReference>
<feature type="domain" description="DUF58" evidence="2">
    <location>
        <begin position="206"/>
        <end position="301"/>
    </location>
</feature>
<dbReference type="AlphaFoldDB" id="A0A1H8U4B3"/>
<keyword evidence="1" id="KW-0812">Transmembrane</keyword>
<organism evidence="3 4">
    <name type="scientific">Trujillonella endophytica</name>
    <dbReference type="NCBI Taxonomy" id="673521"/>
    <lineage>
        <taxon>Bacteria</taxon>
        <taxon>Bacillati</taxon>
        <taxon>Actinomycetota</taxon>
        <taxon>Actinomycetes</taxon>
        <taxon>Geodermatophilales</taxon>
        <taxon>Geodermatophilaceae</taxon>
        <taxon>Trujillonella</taxon>
    </lineage>
</organism>
<evidence type="ECO:0000313" key="4">
    <source>
        <dbReference type="Proteomes" id="UP000198960"/>
    </source>
</evidence>
<sequence>MARGPVGAALASLTVRGRCMVAVGLTLLGLGALLGELPLLQVAVFVLALPLLSALGVARRRFRLSTRRTVTPTRVPRGGTADVLLEVTNADRRAGGLWLLTEPLPVELGPEPTYVLERLAAGTTAALHYRASGSRRGRYRLGPLRLRLVDPFGLVTRSVTGTDAAELLVVPRVRPLAAAGPAAGVGGNGEGARRSIAVHGEDDVSTRAYRHGDDLRKVHWRATARTGELMVRLEERPWRSSATLLLDTRARAHLIAPSGTPAAAAGEGPGDSLEWLVEAAACIGTALTARGAALRVLTDAGELPATDPRRGLAADELLDRLAVLQPSRRADLSGLAELTARAGGDGPVVALLGAVGAADVAPLTRARTGPGAGLAVLVDVGGYAATTGGARARRSSSEAARSALAQQREEAVVLLRDAGWRVVVARAGAPVEEAWAALTSTGVPA</sequence>